<protein>
    <submittedName>
        <fullName evidence="1">Uncharacterized protein</fullName>
    </submittedName>
</protein>
<proteinExistence type="predicted"/>
<name>A0A1B1TBU2_9ARCH</name>
<sequence length="225" mass="26333">MADVILNLVNHSNFEKLVSMSLKELFQKVEDGTLRDYRPELDNRFHREFDVDLEGDILEWSDNNSDLIMSKTILSQSIKDSNIAELTILMAKWCSFSEWRCWDARLFLYVEPMLEYNISNTNDFLKFSLWEDFVSALSKTDKKSYSESVVLDWMNRREKLGETMEPSEDPRILPTMSSHSSASELLHIFLNNLDSKNISLLIGREYLEYELWSLNGDSLYDIEGI</sequence>
<reference evidence="1" key="1">
    <citation type="submission" date="2014-11" db="EMBL/GenBank/DDBJ databases">
        <authorList>
            <person name="Zhu J."/>
            <person name="Qi W."/>
            <person name="Song R."/>
        </authorList>
    </citation>
    <scope>NUCLEOTIDE SEQUENCE</scope>
</reference>
<evidence type="ECO:0000313" key="1">
    <source>
        <dbReference type="EMBL" id="ANV79735.1"/>
    </source>
</evidence>
<accession>A0A1B1TBU2</accession>
<dbReference type="EMBL" id="KP211851">
    <property type="protein sequence ID" value="ANV79735.1"/>
    <property type="molecule type" value="Genomic_DNA"/>
</dbReference>
<dbReference type="AlphaFoldDB" id="A0A1B1TBU2"/>
<reference evidence="1" key="2">
    <citation type="journal article" date="2015" name="ISME J.">
        <title>A new class of marine Euryarchaeota group II from the Mediterranean deep chlorophyll maximum.</title>
        <authorList>
            <person name="Martin-Cuadrado A.B."/>
            <person name="Garcia-Heredia I."/>
            <person name="Molto A.G."/>
            <person name="Lopez-Ubeda R."/>
            <person name="Kimes N."/>
            <person name="Lopez-Garcia P."/>
            <person name="Moreira D."/>
            <person name="Rodriguez-Valera F."/>
        </authorList>
    </citation>
    <scope>NUCLEOTIDE SEQUENCE</scope>
</reference>
<organism evidence="1">
    <name type="scientific">Candidatus Thalassarchaea marina</name>
    <dbReference type="NCBI Taxonomy" id="1680828"/>
    <lineage>
        <taxon>Archaea</taxon>
        <taxon>Methanobacteriati</taxon>
        <taxon>Thermoplasmatota</taxon>
        <taxon>Candidatus Poseidoniia</taxon>
        <taxon>Candidatus Poseidoniia incertae sedis</taxon>
    </lineage>
</organism>